<evidence type="ECO:0000256" key="1">
    <source>
        <dbReference type="ARBA" id="ARBA00004191"/>
    </source>
</evidence>
<feature type="domain" description="Pectinesterase catalytic" evidence="7">
    <location>
        <begin position="167"/>
        <end position="300"/>
    </location>
</feature>
<dbReference type="InterPro" id="IPR011050">
    <property type="entry name" value="Pectin_lyase_fold/virulence"/>
</dbReference>
<feature type="domain" description="Pectinesterase catalytic" evidence="7">
    <location>
        <begin position="29"/>
        <end position="164"/>
    </location>
</feature>
<feature type="signal peptide" evidence="6">
    <location>
        <begin position="1"/>
        <end position="24"/>
    </location>
</feature>
<dbReference type="KEGG" id="mcha:111008805"/>
<keyword evidence="8" id="KW-1185">Reference proteome</keyword>
<dbReference type="OrthoDB" id="2019149at2759"/>
<accession>A0A6J1C9Z6</accession>
<protein>
    <submittedName>
        <fullName evidence="9">Probable pectinesterase/pectinesterase inhibitor 39</fullName>
    </submittedName>
</protein>
<dbReference type="RefSeq" id="XP_022137308.1">
    <property type="nucleotide sequence ID" value="XM_022281616.1"/>
</dbReference>
<reference evidence="9" key="1">
    <citation type="submission" date="2025-08" db="UniProtKB">
        <authorList>
            <consortium name="RefSeq"/>
        </authorList>
    </citation>
    <scope>IDENTIFICATION</scope>
    <source>
        <strain evidence="9">OHB3-1</strain>
    </source>
</reference>
<feature type="chain" id="PRO_5027035242" evidence="6">
    <location>
        <begin position="25"/>
        <end position="315"/>
    </location>
</feature>
<keyword evidence="4" id="KW-0378">Hydrolase</keyword>
<dbReference type="Gene3D" id="2.160.20.10">
    <property type="entry name" value="Single-stranded right-handed beta-helix, Pectin lyase-like"/>
    <property type="match status" value="1"/>
</dbReference>
<dbReference type="GO" id="GO:0042545">
    <property type="term" value="P:cell wall modification"/>
    <property type="evidence" value="ECO:0007669"/>
    <property type="project" value="InterPro"/>
</dbReference>
<sequence>MVVFQFVAVFVALSCMNFFVVGHGNTVFNATVSLDGSGDYKTIKDAIAAAPDNSITRFYIHVMAGTYNEHVEIPSTKTFVALIGDDASTTIIVDNRSNRIGFKTFHSATFNVKGRNFMAKSITFKNSAGPENGQAVALLNDAHQTVYYNCIFLGFQDTLYVRGDKDCKIYVGLSNTTVTITAQSKELESEHSGFSFQNCSVTTSPELGPRKDQNFDVYLGRPSRDYSTVIFMQSFLDTVVNPKGWLEWSLGSPLNLLFYAEFNNRGPGADISKRIKWQGYHLINNPLEATKYTVKDFIDGTTWLPETNVPFRPSL</sequence>
<keyword evidence="3" id="KW-0964">Secreted</keyword>
<gene>
    <name evidence="9" type="primary">LOC111008805</name>
</gene>
<dbReference type="InterPro" id="IPR012334">
    <property type="entry name" value="Pectin_lyas_fold"/>
</dbReference>
<dbReference type="Pfam" id="PF01095">
    <property type="entry name" value="Pectinesterase"/>
    <property type="match status" value="2"/>
</dbReference>
<evidence type="ECO:0000313" key="8">
    <source>
        <dbReference type="Proteomes" id="UP000504603"/>
    </source>
</evidence>
<dbReference type="AlphaFoldDB" id="A0A6J1C9Z6"/>
<dbReference type="UniPathway" id="UPA00545">
    <property type="reaction ID" value="UER00823"/>
</dbReference>
<keyword evidence="5" id="KW-0063">Aspartyl esterase</keyword>
<comment type="subcellular location">
    <subcellularLocation>
        <location evidence="1">Secreted</location>
        <location evidence="1">Cell wall</location>
    </subcellularLocation>
</comment>
<comment type="pathway">
    <text evidence="2">Glycan metabolism; pectin degradation; 2-dehydro-3-deoxy-D-gluconate from pectin: step 1/5.</text>
</comment>
<evidence type="ECO:0000313" key="9">
    <source>
        <dbReference type="RefSeq" id="XP_022137308.1"/>
    </source>
</evidence>
<evidence type="ECO:0000256" key="6">
    <source>
        <dbReference type="SAM" id="SignalP"/>
    </source>
</evidence>
<keyword evidence="3" id="KW-0134">Cell wall</keyword>
<evidence type="ECO:0000256" key="5">
    <source>
        <dbReference type="ARBA" id="ARBA00023085"/>
    </source>
</evidence>
<keyword evidence="6" id="KW-0732">Signal</keyword>
<proteinExistence type="predicted"/>
<dbReference type="GO" id="GO:0045490">
    <property type="term" value="P:pectin catabolic process"/>
    <property type="evidence" value="ECO:0007669"/>
    <property type="project" value="UniProtKB-UniPathway"/>
</dbReference>
<dbReference type="PANTHER" id="PTHR31707">
    <property type="entry name" value="PECTINESTERASE"/>
    <property type="match status" value="1"/>
</dbReference>
<organism evidence="8 9">
    <name type="scientific">Momordica charantia</name>
    <name type="common">Bitter gourd</name>
    <name type="synonym">Balsam pear</name>
    <dbReference type="NCBI Taxonomy" id="3673"/>
    <lineage>
        <taxon>Eukaryota</taxon>
        <taxon>Viridiplantae</taxon>
        <taxon>Streptophyta</taxon>
        <taxon>Embryophyta</taxon>
        <taxon>Tracheophyta</taxon>
        <taxon>Spermatophyta</taxon>
        <taxon>Magnoliopsida</taxon>
        <taxon>eudicotyledons</taxon>
        <taxon>Gunneridae</taxon>
        <taxon>Pentapetalae</taxon>
        <taxon>rosids</taxon>
        <taxon>fabids</taxon>
        <taxon>Cucurbitales</taxon>
        <taxon>Cucurbitaceae</taxon>
        <taxon>Momordiceae</taxon>
        <taxon>Momordica</taxon>
    </lineage>
</organism>
<evidence type="ECO:0000256" key="4">
    <source>
        <dbReference type="ARBA" id="ARBA00022801"/>
    </source>
</evidence>
<evidence type="ECO:0000259" key="7">
    <source>
        <dbReference type="Pfam" id="PF01095"/>
    </source>
</evidence>
<evidence type="ECO:0000256" key="3">
    <source>
        <dbReference type="ARBA" id="ARBA00022512"/>
    </source>
</evidence>
<dbReference type="GO" id="GO:0030599">
    <property type="term" value="F:pectinesterase activity"/>
    <property type="evidence" value="ECO:0007669"/>
    <property type="project" value="InterPro"/>
</dbReference>
<name>A0A6J1C9Z6_MOMCH</name>
<dbReference type="GeneID" id="111008805"/>
<evidence type="ECO:0000256" key="2">
    <source>
        <dbReference type="ARBA" id="ARBA00005184"/>
    </source>
</evidence>
<dbReference type="InterPro" id="IPR000070">
    <property type="entry name" value="Pectinesterase_cat"/>
</dbReference>
<dbReference type="Proteomes" id="UP000504603">
    <property type="component" value="Unplaced"/>
</dbReference>
<dbReference type="SUPFAM" id="SSF51126">
    <property type="entry name" value="Pectin lyase-like"/>
    <property type="match status" value="1"/>
</dbReference>